<evidence type="ECO:0000313" key="3">
    <source>
        <dbReference type="Proteomes" id="UP000822993"/>
    </source>
</evidence>
<dbReference type="Pfam" id="PF18495">
    <property type="entry name" value="VbhA"/>
    <property type="match status" value="1"/>
</dbReference>
<sequence>MTVTPHHDLNQGMTRERRRDLAIDTMASWAMEGMEPDERSLDSIRGYVDGKLTIADLLERARAR</sequence>
<feature type="domain" description="Antitoxin VbhA" evidence="1">
    <location>
        <begin position="18"/>
        <end position="64"/>
    </location>
</feature>
<dbReference type="InterPro" id="IPR033788">
    <property type="entry name" value="VbhA-like"/>
</dbReference>
<comment type="caution">
    <text evidence="2">The sequence shown here is derived from an EMBL/GenBank/DDBJ whole genome shotgun (WGS) entry which is preliminary data.</text>
</comment>
<evidence type="ECO:0000313" key="2">
    <source>
        <dbReference type="EMBL" id="MBE7700047.1"/>
    </source>
</evidence>
<dbReference type="InterPro" id="IPR041535">
    <property type="entry name" value="VbhA"/>
</dbReference>
<dbReference type="RefSeq" id="WP_193719327.1">
    <property type="nucleotide sequence ID" value="NZ_JACSPN010000006.1"/>
</dbReference>
<accession>A0A9D5UGC1</accession>
<dbReference type="Gene3D" id="1.10.8.1050">
    <property type="entry name" value="Antitoxin VbhA-like"/>
    <property type="match status" value="1"/>
</dbReference>
<dbReference type="EMBL" id="JACSPN010000006">
    <property type="protein sequence ID" value="MBE7700047.1"/>
    <property type="molecule type" value="Genomic_DNA"/>
</dbReference>
<proteinExistence type="predicted"/>
<keyword evidence="3" id="KW-1185">Reference proteome</keyword>
<dbReference type="CDD" id="cd11586">
    <property type="entry name" value="VbhA_like"/>
    <property type="match status" value="1"/>
</dbReference>
<dbReference type="AlphaFoldDB" id="A0A9D5UGC1"/>
<reference evidence="2 3" key="1">
    <citation type="submission" date="2020-08" db="EMBL/GenBank/DDBJ databases">
        <title>A Genomic Blueprint of the Chicken Gut Microbiome.</title>
        <authorList>
            <person name="Gilroy R."/>
            <person name="Ravi A."/>
            <person name="Getino M."/>
            <person name="Pursley I."/>
            <person name="Horton D.L."/>
            <person name="Alikhan N.-F."/>
            <person name="Baker D."/>
            <person name="Gharbi K."/>
            <person name="Hall N."/>
            <person name="Watson M."/>
            <person name="Adriaenssens E.M."/>
            <person name="Foster-Nyarko E."/>
            <person name="Jarju S."/>
            <person name="Secka A."/>
            <person name="Antonio M."/>
            <person name="Oren A."/>
            <person name="Chaudhuri R."/>
            <person name="La Ragione R.M."/>
            <person name="Hildebrand F."/>
            <person name="Pallen M.J."/>
        </authorList>
    </citation>
    <scope>NUCLEOTIDE SEQUENCE [LARGE SCALE GENOMIC DNA]</scope>
    <source>
        <strain evidence="2 3">Sa1BUA8</strain>
    </source>
</reference>
<dbReference type="Proteomes" id="UP000822993">
    <property type="component" value="Unassembled WGS sequence"/>
</dbReference>
<organism evidence="2 3">
    <name type="scientific">Oerskovia douganii</name>
    <dbReference type="NCBI Taxonomy" id="2762210"/>
    <lineage>
        <taxon>Bacteria</taxon>
        <taxon>Bacillati</taxon>
        <taxon>Actinomycetota</taxon>
        <taxon>Actinomycetes</taxon>
        <taxon>Micrococcales</taxon>
        <taxon>Cellulomonadaceae</taxon>
        <taxon>Oerskovia</taxon>
    </lineage>
</organism>
<evidence type="ECO:0000259" key="1">
    <source>
        <dbReference type="Pfam" id="PF18495"/>
    </source>
</evidence>
<name>A0A9D5UGC1_9CELL</name>
<dbReference type="InterPro" id="IPR043038">
    <property type="entry name" value="VbhA_sf"/>
</dbReference>
<gene>
    <name evidence="2" type="ORF">H9623_06965</name>
</gene>
<protein>
    <submittedName>
        <fullName evidence="2">Antitoxin VbhA family protein</fullName>
    </submittedName>
</protein>